<keyword evidence="3" id="KW-0472">Membrane</keyword>
<comment type="caution">
    <text evidence="6">The sequence shown here is derived from an EMBL/GenBank/DDBJ whole genome shotgun (WGS) entry which is preliminary data.</text>
</comment>
<evidence type="ECO:0000256" key="5">
    <source>
        <dbReference type="ARBA" id="ARBA00023288"/>
    </source>
</evidence>
<dbReference type="Proteomes" id="UP000283295">
    <property type="component" value="Unassembled WGS sequence"/>
</dbReference>
<dbReference type="PANTHER" id="PTHR43649">
    <property type="entry name" value="ARABINOSE-BINDING PROTEIN-RELATED"/>
    <property type="match status" value="1"/>
</dbReference>
<accession>A0A412IR86</accession>
<evidence type="ECO:0000313" key="7">
    <source>
        <dbReference type="Proteomes" id="UP000283295"/>
    </source>
</evidence>
<dbReference type="InterPro" id="IPR050490">
    <property type="entry name" value="Bact_solute-bd_prot1"/>
</dbReference>
<dbReference type="Gene3D" id="3.40.190.10">
    <property type="entry name" value="Periplasmic binding protein-like II"/>
    <property type="match status" value="2"/>
</dbReference>
<dbReference type="Pfam" id="PF01547">
    <property type="entry name" value="SBP_bac_1"/>
    <property type="match status" value="1"/>
</dbReference>
<dbReference type="OrthoDB" id="2644263at2"/>
<dbReference type="AlphaFoldDB" id="A0A412IR86"/>
<protein>
    <submittedName>
        <fullName evidence="6">Extracellular solute-binding protein</fullName>
    </submittedName>
</protein>
<evidence type="ECO:0000256" key="1">
    <source>
        <dbReference type="ARBA" id="ARBA00022475"/>
    </source>
</evidence>
<gene>
    <name evidence="6" type="ORF">DWX94_08705</name>
</gene>
<evidence type="ECO:0000256" key="2">
    <source>
        <dbReference type="ARBA" id="ARBA00022729"/>
    </source>
</evidence>
<reference evidence="6 7" key="1">
    <citation type="submission" date="2018-08" db="EMBL/GenBank/DDBJ databases">
        <title>A genome reference for cultivated species of the human gut microbiota.</title>
        <authorList>
            <person name="Zou Y."/>
            <person name="Xue W."/>
            <person name="Luo G."/>
        </authorList>
    </citation>
    <scope>NUCLEOTIDE SEQUENCE [LARGE SCALE GENOMIC DNA]</scope>
    <source>
        <strain evidence="6 7">AF22-21</strain>
    </source>
</reference>
<name>A0A412IR86_9FIRM</name>
<keyword evidence="2" id="KW-0732">Signal</keyword>
<dbReference type="PROSITE" id="PS51257">
    <property type="entry name" value="PROKAR_LIPOPROTEIN"/>
    <property type="match status" value="1"/>
</dbReference>
<evidence type="ECO:0000256" key="3">
    <source>
        <dbReference type="ARBA" id="ARBA00023136"/>
    </source>
</evidence>
<sequence>MPAERYKFKYLKKIITCVLTITLIIICGCQDNNTPSNPSKATTDAEYESAMHIAETTPLGRYPEQLTYTLGKLSGANNSNLPQGETYENNAYTQILNEILNVQNQDIFEAADDQYDDNVSMVIAQKDLPDVMIVQDMDELQYLVENDMIEDLTDSYNNCMSETIKNIYKSYGSSIMDVVTFDDRIMAIPETNISDGPNLIWLRKDWMDKLGLDAPRTLSDAEEIIRQFIEKDPGNNGVGNTVGLVADTSLCGGCGYSSEYTLDIVFAAYGAFPKQWIKDEGGNVVYGSVQSEAKKALEHIHEMYEEGILDQNFLMRTSSNIIELIVNGQCGSFFGPWWAPNNPLMDAVAADPTAKWEPYLLATEENGSTSYHTQVPYGNFVVVKKGYEHPEIVCKIISVLFDYVRYEDKDNQAIKDYYKLNVDPTARPLAMNVDYNNALQICYGELNHVFSGVRQPDDLNLLEQSYYEACDSYLENEDNASSEDWAAYTSRITACKILNDARTNKVESLYFGETETMVSDWWHLENLESDTYLKIVTGEADLDEFDSFVDNWYKTGGTTITKEVRRECR</sequence>
<evidence type="ECO:0000256" key="4">
    <source>
        <dbReference type="ARBA" id="ARBA00023139"/>
    </source>
</evidence>
<evidence type="ECO:0000313" key="6">
    <source>
        <dbReference type="EMBL" id="RGS41421.1"/>
    </source>
</evidence>
<dbReference type="SUPFAM" id="SSF53850">
    <property type="entry name" value="Periplasmic binding protein-like II"/>
    <property type="match status" value="1"/>
</dbReference>
<proteinExistence type="predicted"/>
<dbReference type="InterPro" id="IPR006059">
    <property type="entry name" value="SBP"/>
</dbReference>
<dbReference type="EMBL" id="QRVK01000020">
    <property type="protein sequence ID" value="RGS41421.1"/>
    <property type="molecule type" value="Genomic_DNA"/>
</dbReference>
<keyword evidence="5" id="KW-0449">Lipoprotein</keyword>
<keyword evidence="4" id="KW-0564">Palmitate</keyword>
<dbReference type="PANTHER" id="PTHR43649:SF33">
    <property type="entry name" value="POLYGALACTURONAN_RHAMNOGALACTURONAN-BINDING PROTEIN YTCQ"/>
    <property type="match status" value="1"/>
</dbReference>
<organism evidence="6 7">
    <name type="scientific">Coprococcus eutactus</name>
    <dbReference type="NCBI Taxonomy" id="33043"/>
    <lineage>
        <taxon>Bacteria</taxon>
        <taxon>Bacillati</taxon>
        <taxon>Bacillota</taxon>
        <taxon>Clostridia</taxon>
        <taxon>Lachnospirales</taxon>
        <taxon>Lachnospiraceae</taxon>
        <taxon>Coprococcus</taxon>
    </lineage>
</organism>
<keyword evidence="1" id="KW-1003">Cell membrane</keyword>